<feature type="region of interest" description="Disordered" evidence="2">
    <location>
        <begin position="420"/>
        <end position="451"/>
    </location>
</feature>
<feature type="compositionally biased region" description="Polar residues" evidence="2">
    <location>
        <begin position="705"/>
        <end position="724"/>
    </location>
</feature>
<feature type="region of interest" description="Disordered" evidence="2">
    <location>
        <begin position="289"/>
        <end position="315"/>
    </location>
</feature>
<feature type="region of interest" description="Disordered" evidence="2">
    <location>
        <begin position="530"/>
        <end position="552"/>
    </location>
</feature>
<feature type="compositionally biased region" description="Low complexity" evidence="2">
    <location>
        <begin position="809"/>
        <end position="819"/>
    </location>
</feature>
<reference evidence="4 5" key="1">
    <citation type="submission" date="2024-03" db="EMBL/GenBank/DDBJ databases">
        <title>Adaptation during the transition from Ophiocordyceps entomopathogen to insect associate is accompanied by gene loss and intensified selection.</title>
        <authorList>
            <person name="Ward C.M."/>
            <person name="Onetto C.A."/>
            <person name="Borneman A.R."/>
        </authorList>
    </citation>
    <scope>NUCLEOTIDE SEQUENCE [LARGE SCALE GENOMIC DNA]</scope>
    <source>
        <strain evidence="4">AWRI1</strain>
        <tissue evidence="4">Single Adult Female</tissue>
    </source>
</reference>
<feature type="region of interest" description="Disordered" evidence="2">
    <location>
        <begin position="1125"/>
        <end position="1177"/>
    </location>
</feature>
<feature type="coiled-coil region" evidence="1">
    <location>
        <begin position="606"/>
        <end position="663"/>
    </location>
</feature>
<feature type="region of interest" description="Disordered" evidence="2">
    <location>
        <begin position="355"/>
        <end position="375"/>
    </location>
</feature>
<dbReference type="Proteomes" id="UP001367676">
    <property type="component" value="Unassembled WGS sequence"/>
</dbReference>
<feature type="compositionally biased region" description="Polar residues" evidence="2">
    <location>
        <begin position="787"/>
        <end position="808"/>
    </location>
</feature>
<feature type="compositionally biased region" description="Polar residues" evidence="2">
    <location>
        <begin position="849"/>
        <end position="859"/>
    </location>
</feature>
<keyword evidence="5" id="KW-1185">Reference proteome</keyword>
<feature type="chain" id="PRO_5042958195" description="Mediator of RNA polymerase II transcription subunit 26" evidence="3">
    <location>
        <begin position="30"/>
        <end position="1177"/>
    </location>
</feature>
<feature type="compositionally biased region" description="Polar residues" evidence="2">
    <location>
        <begin position="530"/>
        <end position="548"/>
    </location>
</feature>
<evidence type="ECO:0008006" key="6">
    <source>
        <dbReference type="Google" id="ProtNLM"/>
    </source>
</evidence>
<organism evidence="4 5">
    <name type="scientific">Parthenolecanium corni</name>
    <dbReference type="NCBI Taxonomy" id="536013"/>
    <lineage>
        <taxon>Eukaryota</taxon>
        <taxon>Metazoa</taxon>
        <taxon>Ecdysozoa</taxon>
        <taxon>Arthropoda</taxon>
        <taxon>Hexapoda</taxon>
        <taxon>Insecta</taxon>
        <taxon>Pterygota</taxon>
        <taxon>Neoptera</taxon>
        <taxon>Paraneoptera</taxon>
        <taxon>Hemiptera</taxon>
        <taxon>Sternorrhyncha</taxon>
        <taxon>Coccoidea</taxon>
        <taxon>Coccidae</taxon>
        <taxon>Parthenolecanium</taxon>
    </lineage>
</organism>
<evidence type="ECO:0000256" key="2">
    <source>
        <dbReference type="SAM" id="MobiDB-lite"/>
    </source>
</evidence>
<dbReference type="AlphaFoldDB" id="A0AAN9TH72"/>
<evidence type="ECO:0000313" key="5">
    <source>
        <dbReference type="Proteomes" id="UP001367676"/>
    </source>
</evidence>
<dbReference type="EMBL" id="JBBCAQ010000032">
    <property type="protein sequence ID" value="KAK7584099.1"/>
    <property type="molecule type" value="Genomic_DNA"/>
</dbReference>
<keyword evidence="3" id="KW-0732">Signal</keyword>
<evidence type="ECO:0000313" key="4">
    <source>
        <dbReference type="EMBL" id="KAK7584099.1"/>
    </source>
</evidence>
<feature type="compositionally biased region" description="Polar residues" evidence="2">
    <location>
        <begin position="829"/>
        <end position="841"/>
    </location>
</feature>
<feature type="region of interest" description="Disordered" evidence="2">
    <location>
        <begin position="769"/>
        <end position="868"/>
    </location>
</feature>
<proteinExistence type="predicted"/>
<feature type="signal peptide" evidence="3">
    <location>
        <begin position="1"/>
        <end position="29"/>
    </location>
</feature>
<evidence type="ECO:0000256" key="1">
    <source>
        <dbReference type="SAM" id="Coils"/>
    </source>
</evidence>
<feature type="compositionally biased region" description="Basic and acidic residues" evidence="2">
    <location>
        <begin position="289"/>
        <end position="307"/>
    </location>
</feature>
<protein>
    <recommendedName>
        <fullName evidence="6">Mediator of RNA polymerase II transcription subunit 26</fullName>
    </recommendedName>
</protein>
<comment type="caution">
    <text evidence="4">The sequence shown here is derived from an EMBL/GenBank/DDBJ whole genome shotgun (WGS) entry which is preliminary data.</text>
</comment>
<accession>A0AAN9TH72</accession>
<gene>
    <name evidence="4" type="ORF">V9T40_005062</name>
</gene>
<sequence length="1177" mass="132329">MGVATNENLVAHYSILVLVLLVSSHSICCQKNSTEERVKRNNNEFHLHSIQARRLNDGKGYSSIFNKLQPPSFTSHVRSRSPSRLKPVHVPPYAVKMEPLVQYSQRDPLYHDKEISYNVTSADLEEHSKADTFAEAASNFIDHAPAPRYGPPHGFDISHSYPHHHFYKEPEPIIEIIIKESNESLPTPPPLPTTSTHPATKEPIQVFYVKYKKNPSYSGKDEVIYEEPIPALTPLSTDIVENNAVTEAYYPSSTYQSPTPPSTTYRTIIRPDSEVYHGSGLKVTFGNHEESSHLTHRSAEAQKRDSVVDQNETAQTSDFKTIVPADRPLQLAQQLLEQRQAQLAQAINDYTRFAGSKPATDPPLVPSNPNTVLSSSNVQQPLQFEDGSFEKPPPPLLPLAPQSSQSKFVFPYSNNIPFRPQHTFSFPPQQPPIDQQNNPGLPSGSPVDFSNQQIDTNLLRQVPAPSQFSLNNFQTNNKPYQRVAQQQLVPQFQILPTQQQQLQQPSQHFNNLDPSYASQALLNNAKQQSLLNDPSSNRFSIRPNNYINGNVGDVKVNRGQQQQQSPIDSQQHLSYNPQLHLQQANYLRNEFLQQPYSNQKQQALLYQQHQQQQQQQQQLQQQQQQQLQQQHLQQQQQQQQQQLQQQQLNERQKQLQYEKLRQQQSLLNQKAALQRRPIDLSEYVSKSQENKTRLSLPQNYREALTNAQRSLSKSQRTSKTESPQTLPPIKDGQIYKSISQSEEHQVLNPIDQFGPKLQTQQQFNVRTNTNYVSSSPPQPDLEKYKSPKQQFSVEQPRTLTYQQQLSFLSSTPKSTSTSKNAVLEDKPTRNSTSISEQFNSAKTKKKEPINTNNVASSSNENKDKTKSQLAALPAEVPDDLREQLLASGILSNADIQILDYDKVGDIPIENLPPEALENLYGSGSAPVPSIAFANASKSTPAVEMKVVRYDPSTADGQTAASSYVQEDATEVDPVVLNDSSYNRYLPLKIKGSHFPIPDSPLLKNKRITSVVVLAPVDYDYVQQEAERQGKSVPQVHGVRFASGDSLKTLVKNPTQDNFVKWIEKEKETPSNQQSVILLVTNSTFNDVSDKATKEIFMYDVPTGEISKLEGELSSAFVNVAESNAESDDLENLSENANDKIPVSGITSIPVHGAMSDKLKNKSRRTTSVPLAPSKPNR</sequence>
<evidence type="ECO:0000256" key="3">
    <source>
        <dbReference type="SAM" id="SignalP"/>
    </source>
</evidence>
<feature type="region of interest" description="Disordered" evidence="2">
    <location>
        <begin position="704"/>
        <end position="731"/>
    </location>
</feature>
<keyword evidence="1" id="KW-0175">Coiled coil</keyword>
<name>A0AAN9TH72_9HEMI</name>